<feature type="transmembrane region" description="Helical" evidence="4">
    <location>
        <begin position="24"/>
        <end position="45"/>
    </location>
</feature>
<keyword evidence="4" id="KW-0472">Membrane</keyword>
<keyword evidence="4" id="KW-1133">Transmembrane helix</keyword>
<evidence type="ECO:0000259" key="5">
    <source>
        <dbReference type="PROSITE" id="PS01124"/>
    </source>
</evidence>
<keyword evidence="3" id="KW-0804">Transcription</keyword>
<evidence type="ECO:0000256" key="2">
    <source>
        <dbReference type="ARBA" id="ARBA00023125"/>
    </source>
</evidence>
<dbReference type="EMBL" id="CAJRAY010000009">
    <property type="protein sequence ID" value="CAG5078575.1"/>
    <property type="molecule type" value="Genomic_DNA"/>
</dbReference>
<dbReference type="InterPro" id="IPR018060">
    <property type="entry name" value="HTH_AraC"/>
</dbReference>
<gene>
    <name evidence="6" type="primary">txxe 706-yesS</name>
    <name evidence="6" type="ORF">TXXE_02365</name>
</gene>
<dbReference type="RefSeq" id="WP_213483305.1">
    <property type="nucleotide sequence ID" value="NZ_CAJRAY010000009.1"/>
</dbReference>
<sequence length="773" mass="87332">MVKRIFSLPARMASGRGHFYRRSLILLFVVSGVPGLIIGSLVYGLTAGRVERELLDNHVRQIEQRSVNLDNQLGNLELLLSHWAFDPKFDYRLRETDFIREFDVTQELTRTLVAMQGSNAIVKRAELYVGGQSPVLLHPEYMAVDEATAARYEALIRYRRFTYWTHWAFDPSRPDEREPALVHHIPAGSQEPFGVLVFRLDPDRFADLLGTLAPYDEGETFTWDPSGSFWLSAGGSAEDSPFVRALRERVEASDEPSGSFLTEWEGQMYAVSYGTLSRIANDWRYVSASPIGNITAPVVFISKVIMLVSLAALLLAALLAWLASLRIYSPVKRLVALLGGGQTGHSGDEFSLFEQEWRDLNRERLELHNRIAEQLPFVKHGFLHQLLQGHLHAYSEADLRRRMERLLRGTEGCRFVVVYVRLIGMLGGEGKFRDGDEGLVSFAAANLLEELAAPRFPRSETIHFHDMSAGVLVFVPPDLSCADEIESFCAEAAARINRVLHLHAVMAFGEPVPRIRDVPLAFERAKQAAGLRLLDNANQIIRMEREMADQEEAAELRYSFTLERELLQALRTGDEDGARAHLEAFLGSLCGGGAKEIDVQQGMLQLLGQVQHAMMASGFHPHRLYGGANLYAELSRLREPKQMLRWFMNRVLAPYFREWASRADARVKRLAGQAAEYLHRNYMRDISLESCADALGTSPYALSKAFKAATGTNFIDYLTELRVEKAKQLLRESELKIHDVAGMVGYQHSYFNRIFKKLEGITPTLYRQRSRNA</sequence>
<evidence type="ECO:0000256" key="3">
    <source>
        <dbReference type="ARBA" id="ARBA00023163"/>
    </source>
</evidence>
<feature type="domain" description="HTH araC/xylS-type" evidence="5">
    <location>
        <begin position="672"/>
        <end position="769"/>
    </location>
</feature>
<organism evidence="6 7">
    <name type="scientific">Thermobacillus xylanilyticus</name>
    <dbReference type="NCBI Taxonomy" id="76633"/>
    <lineage>
        <taxon>Bacteria</taxon>
        <taxon>Bacillati</taxon>
        <taxon>Bacillota</taxon>
        <taxon>Bacilli</taxon>
        <taxon>Bacillales</taxon>
        <taxon>Paenibacillaceae</taxon>
        <taxon>Thermobacillus</taxon>
    </lineage>
</organism>
<evidence type="ECO:0000313" key="7">
    <source>
        <dbReference type="Proteomes" id="UP000681526"/>
    </source>
</evidence>
<dbReference type="SUPFAM" id="SSF46689">
    <property type="entry name" value="Homeodomain-like"/>
    <property type="match status" value="2"/>
</dbReference>
<dbReference type="InterPro" id="IPR009057">
    <property type="entry name" value="Homeodomain-like_sf"/>
</dbReference>
<evidence type="ECO:0000256" key="4">
    <source>
        <dbReference type="SAM" id="Phobius"/>
    </source>
</evidence>
<dbReference type="PROSITE" id="PS01124">
    <property type="entry name" value="HTH_ARAC_FAMILY_2"/>
    <property type="match status" value="1"/>
</dbReference>
<proteinExistence type="predicted"/>
<dbReference type="PANTHER" id="PTHR43280:SF28">
    <property type="entry name" value="HTH-TYPE TRANSCRIPTIONAL ACTIVATOR RHAS"/>
    <property type="match status" value="1"/>
</dbReference>
<evidence type="ECO:0000313" key="6">
    <source>
        <dbReference type="EMBL" id="CAG5078575.1"/>
    </source>
</evidence>
<evidence type="ECO:0000256" key="1">
    <source>
        <dbReference type="ARBA" id="ARBA00023015"/>
    </source>
</evidence>
<protein>
    <submittedName>
        <fullName evidence="6">Probable transcriptional regulator AraC family</fullName>
    </submittedName>
</protein>
<dbReference type="Gene3D" id="1.10.10.60">
    <property type="entry name" value="Homeodomain-like"/>
    <property type="match status" value="2"/>
</dbReference>
<reference evidence="6 7" key="1">
    <citation type="submission" date="2021-04" db="EMBL/GenBank/DDBJ databases">
        <authorList>
            <person name="Rakotoarivonina H."/>
        </authorList>
    </citation>
    <scope>NUCLEOTIDE SEQUENCE [LARGE SCALE GENOMIC DNA]</scope>
    <source>
        <strain evidence="6 7">XE</strain>
    </source>
</reference>
<comment type="caution">
    <text evidence="6">The sequence shown here is derived from an EMBL/GenBank/DDBJ whole genome shotgun (WGS) entry which is preliminary data.</text>
</comment>
<dbReference type="Pfam" id="PF12833">
    <property type="entry name" value="HTH_18"/>
    <property type="match status" value="1"/>
</dbReference>
<dbReference type="SMART" id="SM00342">
    <property type="entry name" value="HTH_ARAC"/>
    <property type="match status" value="1"/>
</dbReference>
<dbReference type="Proteomes" id="UP000681526">
    <property type="component" value="Unassembled WGS sequence"/>
</dbReference>
<keyword evidence="1" id="KW-0805">Transcription regulation</keyword>
<keyword evidence="4" id="KW-0812">Transmembrane</keyword>
<keyword evidence="2" id="KW-0238">DNA-binding</keyword>
<accession>A0ABM8V081</accession>
<name>A0ABM8V081_THEXY</name>
<feature type="transmembrane region" description="Helical" evidence="4">
    <location>
        <begin position="304"/>
        <end position="323"/>
    </location>
</feature>
<keyword evidence="7" id="KW-1185">Reference proteome</keyword>
<dbReference type="PANTHER" id="PTHR43280">
    <property type="entry name" value="ARAC-FAMILY TRANSCRIPTIONAL REGULATOR"/>
    <property type="match status" value="1"/>
</dbReference>